<feature type="region of interest" description="Disordered" evidence="1">
    <location>
        <begin position="358"/>
        <end position="386"/>
    </location>
</feature>
<reference evidence="3 4" key="1">
    <citation type="journal article" date="2018" name="J. Microbiol.">
        <title>Bacillus spongiae sp. nov., isolated from sponge of Jeju Island.</title>
        <authorList>
            <person name="Lee G.E."/>
            <person name="Im W.T."/>
            <person name="Park J.S."/>
        </authorList>
    </citation>
    <scope>NUCLEOTIDE SEQUENCE [LARGE SCALE GENOMIC DNA]</scope>
    <source>
        <strain evidence="3 4">135PIL107-10</strain>
    </source>
</reference>
<dbReference type="EMBL" id="JBBAXC010000002">
    <property type="protein sequence ID" value="MEI5906176.1"/>
    <property type="molecule type" value="Genomic_DNA"/>
</dbReference>
<protein>
    <submittedName>
        <fullName evidence="3">Flagellar hook-length control protein FliK</fullName>
    </submittedName>
</protein>
<organism evidence="3 4">
    <name type="scientific">Bacillus spongiae</name>
    <dbReference type="NCBI Taxonomy" id="2683610"/>
    <lineage>
        <taxon>Bacteria</taxon>
        <taxon>Bacillati</taxon>
        <taxon>Bacillota</taxon>
        <taxon>Bacilli</taxon>
        <taxon>Bacillales</taxon>
        <taxon>Bacillaceae</taxon>
        <taxon>Bacillus</taxon>
    </lineage>
</organism>
<proteinExistence type="predicted"/>
<evidence type="ECO:0000256" key="1">
    <source>
        <dbReference type="SAM" id="MobiDB-lite"/>
    </source>
</evidence>
<evidence type="ECO:0000313" key="4">
    <source>
        <dbReference type="Proteomes" id="UP001312865"/>
    </source>
</evidence>
<feature type="domain" description="Flagellar hook-length control protein-like C-terminal" evidence="2">
    <location>
        <begin position="281"/>
        <end position="351"/>
    </location>
</feature>
<dbReference type="Gene3D" id="3.30.750.140">
    <property type="match status" value="1"/>
</dbReference>
<dbReference type="CDD" id="cd17470">
    <property type="entry name" value="T3SS_Flik_C"/>
    <property type="match status" value="1"/>
</dbReference>
<evidence type="ECO:0000259" key="2">
    <source>
        <dbReference type="Pfam" id="PF02120"/>
    </source>
</evidence>
<evidence type="ECO:0000313" key="3">
    <source>
        <dbReference type="EMBL" id="MEI5906176.1"/>
    </source>
</evidence>
<dbReference type="Proteomes" id="UP001312865">
    <property type="component" value="Unassembled WGS sequence"/>
</dbReference>
<dbReference type="Pfam" id="PF02120">
    <property type="entry name" value="Flg_hook"/>
    <property type="match status" value="1"/>
</dbReference>
<keyword evidence="3" id="KW-0966">Cell projection</keyword>
<keyword evidence="4" id="KW-1185">Reference proteome</keyword>
<dbReference type="InterPro" id="IPR038610">
    <property type="entry name" value="FliK-like_C_sf"/>
</dbReference>
<accession>A0ABU8HAE1</accession>
<dbReference type="InterPro" id="IPR021136">
    <property type="entry name" value="Flagellar_hook_control-like_C"/>
</dbReference>
<feature type="compositionally biased region" description="Low complexity" evidence="1">
    <location>
        <begin position="363"/>
        <end position="381"/>
    </location>
</feature>
<keyword evidence="3" id="KW-0969">Cilium</keyword>
<sequence length="401" mass="45465">MNLGSIQTQVQTLQQIELSGMNSKSLATNSFINVLSQLNGSAKEENPEQVESVEELKALLNIVQGNHDIPLDTKRNQEPTLSKIAELMNMPREEIEHEITSMVHKIAQDLGISKEEYADLPEEEIIPFLVEIMAKLTQDQLQKYSANELSTPIQATKIRLALVENQDQTLEMSMRASNMKQDLQQLVGKIESIIKNSFSKESILQLAFRSTLPTDGNGIEMSNKGIVTQEGKSSGHQLDVLTLPSRIMQQELHLTKAESLSYEKFVKEFSSVLSRAQFGKLPNMNKLLIKLYPEELGSLRIELLHKNGLMTARILTSTIAAKELIDSQLHGLKQAFQQQNLQVEKMEVQQMLSDELRQDKGNQKQQNHQQHQKQKQNSDSQEFSDQNSFESFKELLLNIEI</sequence>
<comment type="caution">
    <text evidence="3">The sequence shown here is derived from an EMBL/GenBank/DDBJ whole genome shotgun (WGS) entry which is preliminary data.</text>
</comment>
<name>A0ABU8HAE1_9BACI</name>
<gene>
    <name evidence="3" type="ORF">WAK64_03705</name>
</gene>
<keyword evidence="3" id="KW-0282">Flagellum</keyword>
<dbReference type="RefSeq" id="WP_336585594.1">
    <property type="nucleotide sequence ID" value="NZ_JBBAXC010000002.1"/>
</dbReference>